<feature type="transmembrane region" description="Helical" evidence="7">
    <location>
        <begin position="118"/>
        <end position="137"/>
    </location>
</feature>
<feature type="transmembrane region" description="Helical" evidence="7">
    <location>
        <begin position="269"/>
        <end position="289"/>
    </location>
</feature>
<keyword evidence="10" id="KW-1185">Reference proteome</keyword>
<dbReference type="PROSITE" id="PS50928">
    <property type="entry name" value="ABC_TM1"/>
    <property type="match status" value="1"/>
</dbReference>
<keyword evidence="5 7" id="KW-1133">Transmembrane helix</keyword>
<evidence type="ECO:0000256" key="2">
    <source>
        <dbReference type="ARBA" id="ARBA00022448"/>
    </source>
</evidence>
<keyword evidence="3" id="KW-1003">Cell membrane</keyword>
<dbReference type="CDD" id="cd06261">
    <property type="entry name" value="TM_PBP2"/>
    <property type="match status" value="1"/>
</dbReference>
<keyword evidence="2 7" id="KW-0813">Transport</keyword>
<evidence type="ECO:0000256" key="4">
    <source>
        <dbReference type="ARBA" id="ARBA00022692"/>
    </source>
</evidence>
<evidence type="ECO:0000313" key="9">
    <source>
        <dbReference type="EMBL" id="SOY27334.1"/>
    </source>
</evidence>
<dbReference type="Proteomes" id="UP000236311">
    <property type="component" value="Unassembled WGS sequence"/>
</dbReference>
<reference evidence="9 10" key="1">
    <citation type="submission" date="2018-01" db="EMBL/GenBank/DDBJ databases">
        <authorList>
            <person name="Gaut B.S."/>
            <person name="Morton B.R."/>
            <person name="Clegg M.T."/>
            <person name="Duvall M.R."/>
        </authorList>
    </citation>
    <scope>NUCLEOTIDE SEQUENCE [LARGE SCALE GENOMIC DNA]</scope>
    <source>
        <strain evidence="9">GP69</strain>
    </source>
</reference>
<feature type="transmembrane region" description="Helical" evidence="7">
    <location>
        <begin position="149"/>
        <end position="166"/>
    </location>
</feature>
<keyword evidence="6 7" id="KW-0472">Membrane</keyword>
<dbReference type="EMBL" id="OFSM01000001">
    <property type="protein sequence ID" value="SOY27334.1"/>
    <property type="molecule type" value="Genomic_DNA"/>
</dbReference>
<feature type="transmembrane region" description="Helical" evidence="7">
    <location>
        <begin position="82"/>
        <end position="106"/>
    </location>
</feature>
<evidence type="ECO:0000256" key="1">
    <source>
        <dbReference type="ARBA" id="ARBA00004651"/>
    </source>
</evidence>
<comment type="similarity">
    <text evidence="7">Belongs to the binding-protein-dependent transport system permease family.</text>
</comment>
<accession>A0A2K4ZA42</accession>
<evidence type="ECO:0000313" key="10">
    <source>
        <dbReference type="Proteomes" id="UP000236311"/>
    </source>
</evidence>
<evidence type="ECO:0000256" key="3">
    <source>
        <dbReference type="ARBA" id="ARBA00022475"/>
    </source>
</evidence>
<organism evidence="9 10">
    <name type="scientific">Acetatifactor muris</name>
    <dbReference type="NCBI Taxonomy" id="879566"/>
    <lineage>
        <taxon>Bacteria</taxon>
        <taxon>Bacillati</taxon>
        <taxon>Bacillota</taxon>
        <taxon>Clostridia</taxon>
        <taxon>Lachnospirales</taxon>
        <taxon>Lachnospiraceae</taxon>
        <taxon>Acetatifactor</taxon>
    </lineage>
</organism>
<dbReference type="Pfam" id="PF00528">
    <property type="entry name" value="BPD_transp_1"/>
    <property type="match status" value="1"/>
</dbReference>
<dbReference type="GO" id="GO:0055085">
    <property type="term" value="P:transmembrane transport"/>
    <property type="evidence" value="ECO:0007669"/>
    <property type="project" value="InterPro"/>
</dbReference>
<sequence length="304" mass="34522">MAEKRKPWKKKKMSKSDILYNGICGVVFTLFALICIFPFYYLFICTISNPSLVEVGQIVLFPRGLTLQNYREVLKVQNLGNAAMVTLGRTFLGTGITLICTSYLAYFFTKEEMWARKFWYRAVVATMYFSAGMIPVYLNNKMLGLINSFWIYVLPGMVGVYNMILIKTSMEAVPEELEESAVLDGAGYLIRFIRIILPLQKPILATVGLFSAVGHWNDFFTTQLYITKPKLYTLQFLLYEFQNQVRNAATQINSAAESMNTASNIQPTSIRLTLTAIVIIPIILVYPFIQRYYVKGVMIGAVKG</sequence>
<dbReference type="InterPro" id="IPR000515">
    <property type="entry name" value="MetI-like"/>
</dbReference>
<evidence type="ECO:0000256" key="6">
    <source>
        <dbReference type="ARBA" id="ARBA00023136"/>
    </source>
</evidence>
<dbReference type="PANTHER" id="PTHR43744:SF9">
    <property type="entry name" value="POLYGALACTURONAN_RHAMNOGALACTURONAN TRANSPORT SYSTEM PERMEASE PROTEIN YTCP"/>
    <property type="match status" value="1"/>
</dbReference>
<feature type="domain" description="ABC transmembrane type-1" evidence="8">
    <location>
        <begin position="83"/>
        <end position="289"/>
    </location>
</feature>
<dbReference type="OrthoDB" id="157184at2"/>
<gene>
    <name evidence="9" type="primary">araQ_2</name>
    <name evidence="9" type="ORF">AMURIS_00038</name>
</gene>
<evidence type="ECO:0000256" key="5">
    <source>
        <dbReference type="ARBA" id="ARBA00022989"/>
    </source>
</evidence>
<protein>
    <submittedName>
        <fullName evidence="9">L-arabinose transport system permease protein AraQ</fullName>
    </submittedName>
</protein>
<dbReference type="GO" id="GO:0005886">
    <property type="term" value="C:plasma membrane"/>
    <property type="evidence" value="ECO:0007669"/>
    <property type="project" value="UniProtKB-SubCell"/>
</dbReference>
<dbReference type="AlphaFoldDB" id="A0A2K4ZA42"/>
<dbReference type="Gene3D" id="1.10.3720.10">
    <property type="entry name" value="MetI-like"/>
    <property type="match status" value="1"/>
</dbReference>
<keyword evidence="4 7" id="KW-0812">Transmembrane</keyword>
<dbReference type="PANTHER" id="PTHR43744">
    <property type="entry name" value="ABC TRANSPORTER PERMEASE PROTEIN MG189-RELATED-RELATED"/>
    <property type="match status" value="1"/>
</dbReference>
<name>A0A2K4ZA42_9FIRM</name>
<evidence type="ECO:0000256" key="7">
    <source>
        <dbReference type="RuleBase" id="RU363032"/>
    </source>
</evidence>
<feature type="transmembrane region" description="Helical" evidence="7">
    <location>
        <begin position="20"/>
        <end position="43"/>
    </location>
</feature>
<comment type="subcellular location">
    <subcellularLocation>
        <location evidence="1 7">Cell membrane</location>
        <topology evidence="1 7">Multi-pass membrane protein</topology>
    </subcellularLocation>
</comment>
<evidence type="ECO:0000259" key="8">
    <source>
        <dbReference type="PROSITE" id="PS50928"/>
    </source>
</evidence>
<proteinExistence type="inferred from homology"/>
<dbReference type="SUPFAM" id="SSF161098">
    <property type="entry name" value="MetI-like"/>
    <property type="match status" value="1"/>
</dbReference>
<dbReference type="RefSeq" id="WP_103237477.1">
    <property type="nucleotide sequence ID" value="NZ_JANJZD010000008.1"/>
</dbReference>
<dbReference type="InterPro" id="IPR035906">
    <property type="entry name" value="MetI-like_sf"/>
</dbReference>